<dbReference type="CDD" id="cd00609">
    <property type="entry name" value="AAT_like"/>
    <property type="match status" value="1"/>
</dbReference>
<dbReference type="InterPro" id="IPR015424">
    <property type="entry name" value="PyrdxlP-dep_Trfase"/>
</dbReference>
<dbReference type="InterPro" id="IPR015422">
    <property type="entry name" value="PyrdxlP-dep_Trfase_small"/>
</dbReference>
<protein>
    <recommendedName>
        <fullName evidence="2">cysteine-S-conjugate beta-lyase</fullName>
        <ecNumber evidence="2">4.4.1.13</ecNumber>
    </recommendedName>
</protein>
<dbReference type="InterPro" id="IPR027619">
    <property type="entry name" value="C-S_lyase_PatB-like"/>
</dbReference>
<dbReference type="GO" id="GO:0030170">
    <property type="term" value="F:pyridoxal phosphate binding"/>
    <property type="evidence" value="ECO:0007669"/>
    <property type="project" value="InterPro"/>
</dbReference>
<evidence type="ECO:0000259" key="6">
    <source>
        <dbReference type="Pfam" id="PF00155"/>
    </source>
</evidence>
<organism evidence="7">
    <name type="scientific">Alloyangia sp. H15</name>
    <dbReference type="NCBI Taxonomy" id="3029062"/>
    <lineage>
        <taxon>Bacteria</taxon>
        <taxon>Pseudomonadati</taxon>
        <taxon>Pseudomonadota</taxon>
        <taxon>Alphaproteobacteria</taxon>
        <taxon>Rhodobacterales</taxon>
        <taxon>Roseobacteraceae</taxon>
        <taxon>Alloyangia</taxon>
    </lineage>
</organism>
<dbReference type="InterPro" id="IPR004839">
    <property type="entry name" value="Aminotransferase_I/II_large"/>
</dbReference>
<evidence type="ECO:0000256" key="4">
    <source>
        <dbReference type="ARBA" id="ARBA00023239"/>
    </source>
</evidence>
<keyword evidence="3" id="KW-0663">Pyridoxal phosphate</keyword>
<dbReference type="Gene3D" id="3.40.640.10">
    <property type="entry name" value="Type I PLP-dependent aspartate aminotransferase-like (Major domain)"/>
    <property type="match status" value="1"/>
</dbReference>
<dbReference type="Gene3D" id="3.90.1150.10">
    <property type="entry name" value="Aspartate Aminotransferase, domain 1"/>
    <property type="match status" value="1"/>
</dbReference>
<comment type="similarity">
    <text evidence="5">Belongs to the class-II pyridoxal-phosphate-dependent aminotransferase family. MalY/PatB cystathionine beta-lyase subfamily.</text>
</comment>
<dbReference type="GO" id="GO:0047804">
    <property type="term" value="F:cysteine-S-conjugate beta-lyase activity"/>
    <property type="evidence" value="ECO:0007669"/>
    <property type="project" value="UniProtKB-EC"/>
</dbReference>
<evidence type="ECO:0000313" key="7">
    <source>
        <dbReference type="EMBL" id="XCC97782.1"/>
    </source>
</evidence>
<gene>
    <name evidence="7" type="ORF">PVT71_28190</name>
</gene>
<keyword evidence="7" id="KW-0614">Plasmid</keyword>
<keyword evidence="4 7" id="KW-0456">Lyase</keyword>
<dbReference type="EMBL" id="CP123389">
    <property type="protein sequence ID" value="XCC97782.1"/>
    <property type="molecule type" value="Genomic_DNA"/>
</dbReference>
<dbReference type="PANTHER" id="PTHR43525">
    <property type="entry name" value="PROTEIN MALY"/>
    <property type="match status" value="1"/>
</dbReference>
<dbReference type="RefSeq" id="WP_353476672.1">
    <property type="nucleotide sequence ID" value="NZ_CP123389.1"/>
</dbReference>
<feature type="domain" description="Aminotransferase class I/classII large" evidence="6">
    <location>
        <begin position="23"/>
        <end position="372"/>
    </location>
</feature>
<dbReference type="Pfam" id="PF00155">
    <property type="entry name" value="Aminotran_1_2"/>
    <property type="match status" value="1"/>
</dbReference>
<evidence type="ECO:0000256" key="5">
    <source>
        <dbReference type="ARBA" id="ARBA00037974"/>
    </source>
</evidence>
<name>A0AAU8ATG0_9RHOB</name>
<evidence type="ECO:0000256" key="2">
    <source>
        <dbReference type="ARBA" id="ARBA00012224"/>
    </source>
</evidence>
<dbReference type="InterPro" id="IPR051798">
    <property type="entry name" value="Class-II_PLP-Dep_Aminotrans"/>
</dbReference>
<dbReference type="SUPFAM" id="SSF53383">
    <property type="entry name" value="PLP-dependent transferases"/>
    <property type="match status" value="1"/>
</dbReference>
<dbReference type="PANTHER" id="PTHR43525:SF1">
    <property type="entry name" value="PROTEIN MALY"/>
    <property type="match status" value="1"/>
</dbReference>
<evidence type="ECO:0000256" key="3">
    <source>
        <dbReference type="ARBA" id="ARBA00022898"/>
    </source>
</evidence>
<geneLocation type="plasmid" evidence="7">
    <name>unnamed4</name>
</geneLocation>
<comment type="cofactor">
    <cofactor evidence="1">
        <name>pyridoxal 5'-phosphate</name>
        <dbReference type="ChEBI" id="CHEBI:597326"/>
    </cofactor>
</comment>
<dbReference type="EC" id="4.4.1.13" evidence="2"/>
<proteinExistence type="inferred from homology"/>
<reference evidence="7" key="1">
    <citation type="submission" date="2023-02" db="EMBL/GenBank/DDBJ databases">
        <title>Description and genomic characterization of Salipiger bruguierae sp. nov., isolated from the sediment of mangrove plant Bruguiera sexangula.</title>
        <authorList>
            <person name="Long M."/>
        </authorList>
    </citation>
    <scope>NUCLEOTIDE SEQUENCE</scope>
    <source>
        <strain evidence="7">H15</strain>
        <plasmid evidence="7">unnamed4</plasmid>
    </source>
</reference>
<dbReference type="InterPro" id="IPR015421">
    <property type="entry name" value="PyrdxlP-dep_Trfase_major"/>
</dbReference>
<dbReference type="NCBIfam" id="TIGR04350">
    <property type="entry name" value="C_S_lyase_PatB"/>
    <property type="match status" value="1"/>
</dbReference>
<sequence>MTTLTAPDRRGTDSNKWRRYDADVLPLWVADMDFAADPRIAEAIRARLDHGVLGYGRATEAQREVLVRAMLRDHGWRIEPEWLVFLPGVEGGFNMALSAFTSPGGGLLEELPVYAPLRAAPGHWGLTLNEIWQRPEDGRWTSDAEEMEAAARASDALLLCNPQNPTGRVYTRAELEFRTELCLRHDMVLISDEIHCGLVLDGRRHIPAASLSPEIAARSVTLMAASKTWNVPGLKTAFAIVPDAAMRARFEGAKRGMVDSVNVLGLAGMSAAYESCADWRDAVRARLEGNRDLLAARLPGLIPGARMLPPEAGFLAWIDFRALGLPVPAAEFFLDRARVALSGGTDFGSGLEGWARLNYGCTPELLDEALQRMAGAVRDHREQA</sequence>
<dbReference type="AlphaFoldDB" id="A0AAU8ATG0"/>
<accession>A0AAU8ATG0</accession>
<evidence type="ECO:0000256" key="1">
    <source>
        <dbReference type="ARBA" id="ARBA00001933"/>
    </source>
</evidence>